<dbReference type="EMBL" id="CAJNOQ010022258">
    <property type="protein sequence ID" value="CAF1498751.1"/>
    <property type="molecule type" value="Genomic_DNA"/>
</dbReference>
<gene>
    <name evidence="2" type="ORF">GPM918_LOCUS36585</name>
    <name evidence="3" type="ORF">OVA965_LOCUS38877</name>
    <name evidence="5" type="ORF">SRO942_LOCUS37329</name>
    <name evidence="4" type="ORF">TMI583_LOCUS40103</name>
</gene>
<dbReference type="EMBL" id="CAJOBC010087771">
    <property type="protein sequence ID" value="CAF4360788.1"/>
    <property type="molecule type" value="Genomic_DNA"/>
</dbReference>
<dbReference type="EMBL" id="CAJNOK010039154">
    <property type="protein sequence ID" value="CAF1542937.1"/>
    <property type="molecule type" value="Genomic_DNA"/>
</dbReference>
<accession>A0A815T027</accession>
<dbReference type="InterPro" id="IPR011009">
    <property type="entry name" value="Kinase-like_dom_sf"/>
</dbReference>
<dbReference type="GO" id="GO:0007169">
    <property type="term" value="P:cell surface receptor protein tyrosine kinase signaling pathway"/>
    <property type="evidence" value="ECO:0007669"/>
    <property type="project" value="TreeGrafter"/>
</dbReference>
<reference evidence="2" key="1">
    <citation type="submission" date="2021-02" db="EMBL/GenBank/DDBJ databases">
        <authorList>
            <person name="Nowell W R."/>
        </authorList>
    </citation>
    <scope>NUCLEOTIDE SEQUENCE</scope>
</reference>
<dbReference type="GO" id="GO:0004714">
    <property type="term" value="F:transmembrane receptor protein tyrosine kinase activity"/>
    <property type="evidence" value="ECO:0007669"/>
    <property type="project" value="TreeGrafter"/>
</dbReference>
<dbReference type="EMBL" id="CAJOBA010061510">
    <property type="protein sequence ID" value="CAF4331565.1"/>
    <property type="molecule type" value="Genomic_DNA"/>
</dbReference>
<evidence type="ECO:0000313" key="5">
    <source>
        <dbReference type="EMBL" id="CAF4360788.1"/>
    </source>
</evidence>
<dbReference type="Pfam" id="PF07714">
    <property type="entry name" value="PK_Tyr_Ser-Thr"/>
    <property type="match status" value="1"/>
</dbReference>
<dbReference type="Proteomes" id="UP000681722">
    <property type="component" value="Unassembled WGS sequence"/>
</dbReference>
<sequence length="69" mass="8151">MTNAEVLRQVEQGYRLPRPLNCPQSLYEIMLECWHKCPESRPSFNSLQYRLEDQYTEGGTEIHNLSVHN</sequence>
<protein>
    <recommendedName>
        <fullName evidence="1">Serine-threonine/tyrosine-protein kinase catalytic domain-containing protein</fullName>
    </recommendedName>
</protein>
<keyword evidence="6" id="KW-1185">Reference proteome</keyword>
<dbReference type="FunFam" id="1.10.510.10:FF:001346">
    <property type="entry name" value="Uncharacterized protein"/>
    <property type="match status" value="1"/>
</dbReference>
<dbReference type="Proteomes" id="UP000663829">
    <property type="component" value="Unassembled WGS sequence"/>
</dbReference>
<feature type="domain" description="Serine-threonine/tyrosine-protein kinase catalytic" evidence="1">
    <location>
        <begin position="1"/>
        <end position="50"/>
    </location>
</feature>
<evidence type="ECO:0000313" key="2">
    <source>
        <dbReference type="EMBL" id="CAF1498751.1"/>
    </source>
</evidence>
<dbReference type="Proteomes" id="UP000682733">
    <property type="component" value="Unassembled WGS sequence"/>
</dbReference>
<evidence type="ECO:0000313" key="4">
    <source>
        <dbReference type="EMBL" id="CAF4331565.1"/>
    </source>
</evidence>
<comment type="caution">
    <text evidence="2">The sequence shown here is derived from an EMBL/GenBank/DDBJ whole genome shotgun (WGS) entry which is preliminary data.</text>
</comment>
<dbReference type="PANTHER" id="PTHR24416">
    <property type="entry name" value="TYROSINE-PROTEIN KINASE RECEPTOR"/>
    <property type="match status" value="1"/>
</dbReference>
<name>A0A815T027_9BILA</name>
<dbReference type="Proteomes" id="UP000677228">
    <property type="component" value="Unassembled WGS sequence"/>
</dbReference>
<dbReference type="OrthoDB" id="28230at2759"/>
<dbReference type="PANTHER" id="PTHR24416:SF611">
    <property type="entry name" value="TYROSINE-PROTEIN KINASE TRANSMEMBRANE RECEPTOR ROR"/>
    <property type="match status" value="1"/>
</dbReference>
<dbReference type="InterPro" id="IPR050122">
    <property type="entry name" value="RTK"/>
</dbReference>
<dbReference type="GO" id="GO:0043235">
    <property type="term" value="C:receptor complex"/>
    <property type="evidence" value="ECO:0007669"/>
    <property type="project" value="TreeGrafter"/>
</dbReference>
<dbReference type="Gene3D" id="1.10.510.10">
    <property type="entry name" value="Transferase(Phosphotransferase) domain 1"/>
    <property type="match status" value="1"/>
</dbReference>
<organism evidence="2 6">
    <name type="scientific">Didymodactylos carnosus</name>
    <dbReference type="NCBI Taxonomy" id="1234261"/>
    <lineage>
        <taxon>Eukaryota</taxon>
        <taxon>Metazoa</taxon>
        <taxon>Spiralia</taxon>
        <taxon>Gnathifera</taxon>
        <taxon>Rotifera</taxon>
        <taxon>Eurotatoria</taxon>
        <taxon>Bdelloidea</taxon>
        <taxon>Philodinida</taxon>
        <taxon>Philodinidae</taxon>
        <taxon>Didymodactylos</taxon>
    </lineage>
</organism>
<evidence type="ECO:0000259" key="1">
    <source>
        <dbReference type="Pfam" id="PF07714"/>
    </source>
</evidence>
<proteinExistence type="predicted"/>
<dbReference type="InterPro" id="IPR001245">
    <property type="entry name" value="Ser-Thr/Tyr_kinase_cat_dom"/>
</dbReference>
<dbReference type="GO" id="GO:0005886">
    <property type="term" value="C:plasma membrane"/>
    <property type="evidence" value="ECO:0007669"/>
    <property type="project" value="TreeGrafter"/>
</dbReference>
<evidence type="ECO:0000313" key="3">
    <source>
        <dbReference type="EMBL" id="CAF1542937.1"/>
    </source>
</evidence>
<evidence type="ECO:0000313" key="6">
    <source>
        <dbReference type="Proteomes" id="UP000663829"/>
    </source>
</evidence>
<dbReference type="SUPFAM" id="SSF56112">
    <property type="entry name" value="Protein kinase-like (PK-like)"/>
    <property type="match status" value="1"/>
</dbReference>
<dbReference type="AlphaFoldDB" id="A0A815T027"/>